<evidence type="ECO:0000313" key="2">
    <source>
        <dbReference type="Proteomes" id="UP000321570"/>
    </source>
</evidence>
<dbReference type="EMBL" id="CABIJS010000055">
    <property type="protein sequence ID" value="VUZ41235.1"/>
    <property type="molecule type" value="Genomic_DNA"/>
</dbReference>
<feature type="non-terminal residue" evidence="1">
    <location>
        <position position="61"/>
    </location>
</feature>
<accession>A0A564Y1P4</accession>
<dbReference type="AlphaFoldDB" id="A0A564Y1P4"/>
<gene>
    <name evidence="1" type="ORF">WMSIL1_LOCUS2116</name>
</gene>
<keyword evidence="2" id="KW-1185">Reference proteome</keyword>
<protein>
    <submittedName>
        <fullName evidence="1">Uncharacterized protein</fullName>
    </submittedName>
</protein>
<proteinExistence type="predicted"/>
<organism evidence="1 2">
    <name type="scientific">Hymenolepis diminuta</name>
    <name type="common">Rat tapeworm</name>
    <dbReference type="NCBI Taxonomy" id="6216"/>
    <lineage>
        <taxon>Eukaryota</taxon>
        <taxon>Metazoa</taxon>
        <taxon>Spiralia</taxon>
        <taxon>Lophotrochozoa</taxon>
        <taxon>Platyhelminthes</taxon>
        <taxon>Cestoda</taxon>
        <taxon>Eucestoda</taxon>
        <taxon>Cyclophyllidea</taxon>
        <taxon>Hymenolepididae</taxon>
        <taxon>Hymenolepis</taxon>
    </lineage>
</organism>
<sequence>MTSLESTLRPPSFLAELILQNGKLITIPTEDQFANGLSNLMTKYQETMLSVNNLVTDCYFD</sequence>
<evidence type="ECO:0000313" key="1">
    <source>
        <dbReference type="EMBL" id="VUZ41235.1"/>
    </source>
</evidence>
<reference evidence="1 2" key="1">
    <citation type="submission" date="2019-07" db="EMBL/GenBank/DDBJ databases">
        <authorList>
            <person name="Jastrzebski P J."/>
            <person name="Paukszto L."/>
            <person name="Jastrzebski P J."/>
        </authorList>
    </citation>
    <scope>NUCLEOTIDE SEQUENCE [LARGE SCALE GENOMIC DNA]</scope>
    <source>
        <strain evidence="1 2">WMS-il1</strain>
    </source>
</reference>
<name>A0A564Y1P4_HYMDI</name>
<dbReference type="Proteomes" id="UP000321570">
    <property type="component" value="Unassembled WGS sequence"/>
</dbReference>